<dbReference type="Proteomes" id="UP001500957">
    <property type="component" value="Unassembled WGS sequence"/>
</dbReference>
<dbReference type="InterPro" id="IPR029045">
    <property type="entry name" value="ClpP/crotonase-like_dom_sf"/>
</dbReference>
<protein>
    <submittedName>
        <fullName evidence="3">Enoyl-CoA hydratase-related protein</fullName>
    </submittedName>
</protein>
<gene>
    <name evidence="3" type="ORF">GCM10009547_28610</name>
</gene>
<sequence length="260" mass="28281">MSEGYEDLIVATDGPTLRVTINRPEAGNKFRVRTAVELADVFRAFRASRDLRVAVLTGAGEKFFCIGGEHDPFDTYDYGNVMPIVDVYELIDSVPKPIVAAVNGFAVGGGNVLHTVCDLSIAADNAVFRQVGPSVGSFDAGYGTAYLEETVGRKRAKEMWFLNRKYSAQQALDMGLVNEVVPAAELSGRVDAVVAELLARGPQALAGLKAAFSGRHTGVVGQARMAHDLLLTQYLCTEEAREMSASFAERRTPDEKKFWR</sequence>
<dbReference type="InterPro" id="IPR001753">
    <property type="entry name" value="Enoyl-CoA_hydra/iso"/>
</dbReference>
<keyword evidence="4" id="KW-1185">Reference proteome</keyword>
<evidence type="ECO:0000256" key="2">
    <source>
        <dbReference type="RuleBase" id="RU003707"/>
    </source>
</evidence>
<dbReference type="Pfam" id="PF00378">
    <property type="entry name" value="ECH_1"/>
    <property type="match status" value="1"/>
</dbReference>
<dbReference type="PROSITE" id="PS00166">
    <property type="entry name" value="ENOYL_COA_HYDRATASE"/>
    <property type="match status" value="1"/>
</dbReference>
<organism evidence="3 4">
    <name type="scientific">Sporichthya brevicatena</name>
    <dbReference type="NCBI Taxonomy" id="171442"/>
    <lineage>
        <taxon>Bacteria</taxon>
        <taxon>Bacillati</taxon>
        <taxon>Actinomycetota</taxon>
        <taxon>Actinomycetes</taxon>
        <taxon>Sporichthyales</taxon>
        <taxon>Sporichthyaceae</taxon>
        <taxon>Sporichthya</taxon>
    </lineage>
</organism>
<dbReference type="InterPro" id="IPR018376">
    <property type="entry name" value="Enoyl-CoA_hyd/isom_CS"/>
</dbReference>
<evidence type="ECO:0000256" key="1">
    <source>
        <dbReference type="ARBA" id="ARBA00005254"/>
    </source>
</evidence>
<dbReference type="InterPro" id="IPR014748">
    <property type="entry name" value="Enoyl-CoA_hydra_C"/>
</dbReference>
<accession>A0ABN1GYQ5</accession>
<dbReference type="RefSeq" id="WP_344605864.1">
    <property type="nucleotide sequence ID" value="NZ_BAAAHE010000023.1"/>
</dbReference>
<dbReference type="SUPFAM" id="SSF52096">
    <property type="entry name" value="ClpP/crotonase"/>
    <property type="match status" value="1"/>
</dbReference>
<dbReference type="Gene3D" id="1.10.12.10">
    <property type="entry name" value="Lyase 2-enoyl-coa Hydratase, Chain A, domain 2"/>
    <property type="match status" value="1"/>
</dbReference>
<comment type="caution">
    <text evidence="3">The sequence shown here is derived from an EMBL/GenBank/DDBJ whole genome shotgun (WGS) entry which is preliminary data.</text>
</comment>
<evidence type="ECO:0000313" key="4">
    <source>
        <dbReference type="Proteomes" id="UP001500957"/>
    </source>
</evidence>
<evidence type="ECO:0000313" key="3">
    <source>
        <dbReference type="EMBL" id="GAA0623801.1"/>
    </source>
</evidence>
<dbReference type="PANTHER" id="PTHR43113:SF1">
    <property type="entry name" value="1,4-DIHYDROXY-2-NAPHTHOYL-COA SYNTHASE, PEROXISOMAL"/>
    <property type="match status" value="1"/>
</dbReference>
<dbReference type="PANTHER" id="PTHR43113">
    <property type="entry name" value="NUCLEOSIDE-DIPHOSPHATE-SUGAR EPIMERASE"/>
    <property type="match status" value="1"/>
</dbReference>
<reference evidence="3 4" key="1">
    <citation type="journal article" date="2019" name="Int. J. Syst. Evol. Microbiol.">
        <title>The Global Catalogue of Microorganisms (GCM) 10K type strain sequencing project: providing services to taxonomists for standard genome sequencing and annotation.</title>
        <authorList>
            <consortium name="The Broad Institute Genomics Platform"/>
            <consortium name="The Broad Institute Genome Sequencing Center for Infectious Disease"/>
            <person name="Wu L."/>
            <person name="Ma J."/>
        </authorList>
    </citation>
    <scope>NUCLEOTIDE SEQUENCE [LARGE SCALE GENOMIC DNA]</scope>
    <source>
        <strain evidence="3 4">JCM 10671</strain>
    </source>
</reference>
<proteinExistence type="inferred from homology"/>
<name>A0ABN1GYQ5_9ACTN</name>
<dbReference type="Gene3D" id="3.90.226.10">
    <property type="entry name" value="2-enoyl-CoA Hydratase, Chain A, domain 1"/>
    <property type="match status" value="1"/>
</dbReference>
<comment type="similarity">
    <text evidence="1 2">Belongs to the enoyl-CoA hydratase/isomerase family.</text>
</comment>
<dbReference type="EMBL" id="BAAAHE010000023">
    <property type="protein sequence ID" value="GAA0623801.1"/>
    <property type="molecule type" value="Genomic_DNA"/>
</dbReference>
<dbReference type="CDD" id="cd06558">
    <property type="entry name" value="crotonase-like"/>
    <property type="match status" value="1"/>
</dbReference>